<name>A0A0A8L9A8_9SACH</name>
<dbReference type="GO" id="GO:0008270">
    <property type="term" value="F:zinc ion binding"/>
    <property type="evidence" value="ECO:0007669"/>
    <property type="project" value="UniProtKB-UniRule"/>
</dbReference>
<feature type="binding site" evidence="7">
    <location>
        <position position="115"/>
    </location>
    <ligand>
        <name>Zn(2+)</name>
        <dbReference type="ChEBI" id="CHEBI:29105"/>
    </ligand>
</feature>
<comment type="similarity">
    <text evidence="1 8">Belongs to the beta-class carbonic anhydrase family.</text>
</comment>
<dbReference type="Pfam" id="PF00484">
    <property type="entry name" value="Pro_CA"/>
    <property type="match status" value="1"/>
</dbReference>
<keyword evidence="5 8" id="KW-0456">Lyase</keyword>
<evidence type="ECO:0000256" key="2">
    <source>
        <dbReference type="ARBA" id="ARBA00012925"/>
    </source>
</evidence>
<dbReference type="PANTHER" id="PTHR11002:SF76">
    <property type="entry name" value="CARBONIC ANHYDRASE"/>
    <property type="match status" value="1"/>
</dbReference>
<dbReference type="InterPro" id="IPR001765">
    <property type="entry name" value="Carbonic_anhydrase"/>
</dbReference>
<comment type="caution">
    <text evidence="9">The sequence shown here is derived from an EMBL/GenBank/DDBJ whole genome shotgun (WGS) entry which is preliminary data.</text>
</comment>
<protein>
    <recommendedName>
        <fullName evidence="2 8">Carbonic anhydrase</fullName>
        <ecNumber evidence="2 8">4.2.1.1</ecNumber>
    </recommendedName>
    <alternativeName>
        <fullName evidence="8">Carbonate dehydratase</fullName>
    </alternativeName>
</protein>
<evidence type="ECO:0000256" key="6">
    <source>
        <dbReference type="ARBA" id="ARBA00048348"/>
    </source>
</evidence>
<sequence>MSPVASDFVPFTLQANSGLDDYLKANERWRSDMQNEHPSLFTLNGQGQDPHTLFIGCSDSRYNENVVGVLPGEVFTYKNIANRVNVDDLTCLATLEFAINVLKVNKVIICGHTDCGGIKTCLKNQRDDLPGLQCSHLYQYLGDIEDLKHENKALLNTPEYQNDLEKQSRLLSILNVKKQYQRLLTNETVQNALANKSIETYGLLYNVHSGKVEKIEV</sequence>
<gene>
    <name evidence="9" type="ORF">KLDO_g3759</name>
</gene>
<reference evidence="9 10" key="1">
    <citation type="submission" date="2014-03" db="EMBL/GenBank/DDBJ databases">
        <title>The genome of Kluyveromyces dobzhanskii.</title>
        <authorList>
            <person name="Nystedt B."/>
            <person name="Astrom S."/>
        </authorList>
    </citation>
    <scope>NUCLEOTIDE SEQUENCE [LARGE SCALE GENOMIC DNA]</scope>
    <source>
        <strain evidence="9 10">CBS 2104</strain>
    </source>
</reference>
<evidence type="ECO:0000256" key="8">
    <source>
        <dbReference type="RuleBase" id="RU003956"/>
    </source>
</evidence>
<keyword evidence="4 7" id="KW-0862">Zinc</keyword>
<dbReference type="GO" id="GO:0005737">
    <property type="term" value="C:cytoplasm"/>
    <property type="evidence" value="ECO:0007669"/>
    <property type="project" value="TreeGrafter"/>
</dbReference>
<feature type="binding site" evidence="7">
    <location>
        <position position="112"/>
    </location>
    <ligand>
        <name>Zn(2+)</name>
        <dbReference type="ChEBI" id="CHEBI:29105"/>
    </ligand>
</feature>
<proteinExistence type="inferred from homology"/>
<comment type="cofactor">
    <cofactor evidence="7">
        <name>Zn(2+)</name>
        <dbReference type="ChEBI" id="CHEBI:29105"/>
    </cofactor>
    <text evidence="7">Binds 1 zinc ion per subunit.</text>
</comment>
<feature type="binding site" evidence="7">
    <location>
        <position position="57"/>
    </location>
    <ligand>
        <name>Zn(2+)</name>
        <dbReference type="ChEBI" id="CHEBI:29105"/>
    </ligand>
</feature>
<dbReference type="EC" id="4.2.1.1" evidence="2 8"/>
<evidence type="ECO:0000256" key="5">
    <source>
        <dbReference type="ARBA" id="ARBA00023239"/>
    </source>
</evidence>
<dbReference type="InterPro" id="IPR036874">
    <property type="entry name" value="Carbonic_anhydrase_sf"/>
</dbReference>
<dbReference type="SMART" id="SM00947">
    <property type="entry name" value="Pro_CA"/>
    <property type="match status" value="1"/>
</dbReference>
<evidence type="ECO:0000256" key="3">
    <source>
        <dbReference type="ARBA" id="ARBA00022723"/>
    </source>
</evidence>
<dbReference type="PROSITE" id="PS00705">
    <property type="entry name" value="PROK_CO2_ANHYDRASE_2"/>
    <property type="match status" value="1"/>
</dbReference>
<dbReference type="EMBL" id="CCBQ010000045">
    <property type="protein sequence ID" value="CDO95524.1"/>
    <property type="molecule type" value="Genomic_DNA"/>
</dbReference>
<feature type="binding site" evidence="7">
    <location>
        <position position="59"/>
    </location>
    <ligand>
        <name>Zn(2+)</name>
        <dbReference type="ChEBI" id="CHEBI:29105"/>
    </ligand>
</feature>
<comment type="function">
    <text evidence="8">Reversible hydration of carbon dioxide.</text>
</comment>
<evidence type="ECO:0000256" key="1">
    <source>
        <dbReference type="ARBA" id="ARBA00006217"/>
    </source>
</evidence>
<dbReference type="CDD" id="cd00883">
    <property type="entry name" value="beta_CA_cladeA"/>
    <property type="match status" value="1"/>
</dbReference>
<dbReference type="GO" id="GO:0034599">
    <property type="term" value="P:cellular response to oxidative stress"/>
    <property type="evidence" value="ECO:0007669"/>
    <property type="project" value="TreeGrafter"/>
</dbReference>
<keyword evidence="3 7" id="KW-0479">Metal-binding</keyword>
<comment type="catalytic activity">
    <reaction evidence="6 8">
        <text>hydrogencarbonate + H(+) = CO2 + H2O</text>
        <dbReference type="Rhea" id="RHEA:10748"/>
        <dbReference type="ChEBI" id="CHEBI:15377"/>
        <dbReference type="ChEBI" id="CHEBI:15378"/>
        <dbReference type="ChEBI" id="CHEBI:16526"/>
        <dbReference type="ChEBI" id="CHEBI:17544"/>
        <dbReference type="EC" id="4.2.1.1"/>
    </reaction>
</comment>
<keyword evidence="10" id="KW-1185">Reference proteome</keyword>
<dbReference type="GO" id="GO:0071244">
    <property type="term" value="P:cellular response to carbon dioxide"/>
    <property type="evidence" value="ECO:0007669"/>
    <property type="project" value="TreeGrafter"/>
</dbReference>
<dbReference type="AlphaFoldDB" id="A0A0A8L9A8"/>
<evidence type="ECO:0000256" key="7">
    <source>
        <dbReference type="PIRSR" id="PIRSR601765-1"/>
    </source>
</evidence>
<dbReference type="GO" id="GO:0015976">
    <property type="term" value="P:carbon utilization"/>
    <property type="evidence" value="ECO:0007669"/>
    <property type="project" value="InterPro"/>
</dbReference>
<evidence type="ECO:0000313" key="9">
    <source>
        <dbReference type="EMBL" id="CDO95524.1"/>
    </source>
</evidence>
<dbReference type="InterPro" id="IPR015892">
    <property type="entry name" value="Carbonic_anhydrase_CS"/>
</dbReference>
<dbReference type="GO" id="GO:0004089">
    <property type="term" value="F:carbonate dehydratase activity"/>
    <property type="evidence" value="ECO:0007669"/>
    <property type="project" value="UniProtKB-UniRule"/>
</dbReference>
<dbReference type="SUPFAM" id="SSF53056">
    <property type="entry name" value="beta-carbonic anhydrase, cab"/>
    <property type="match status" value="1"/>
</dbReference>
<evidence type="ECO:0000313" key="10">
    <source>
        <dbReference type="Proteomes" id="UP000031516"/>
    </source>
</evidence>
<evidence type="ECO:0000256" key="4">
    <source>
        <dbReference type="ARBA" id="ARBA00022833"/>
    </source>
</evidence>
<dbReference type="OrthoDB" id="10248475at2759"/>
<accession>A0A0A8L9A8</accession>
<organism evidence="9 10">
    <name type="scientific">Kluyveromyces dobzhanskii CBS 2104</name>
    <dbReference type="NCBI Taxonomy" id="1427455"/>
    <lineage>
        <taxon>Eukaryota</taxon>
        <taxon>Fungi</taxon>
        <taxon>Dikarya</taxon>
        <taxon>Ascomycota</taxon>
        <taxon>Saccharomycotina</taxon>
        <taxon>Saccharomycetes</taxon>
        <taxon>Saccharomycetales</taxon>
        <taxon>Saccharomycetaceae</taxon>
        <taxon>Kluyveromyces</taxon>
    </lineage>
</organism>
<dbReference type="PANTHER" id="PTHR11002">
    <property type="entry name" value="CARBONIC ANHYDRASE"/>
    <property type="match status" value="1"/>
</dbReference>
<dbReference type="Gene3D" id="3.40.1050.10">
    <property type="entry name" value="Carbonic anhydrase"/>
    <property type="match status" value="1"/>
</dbReference>
<dbReference type="Proteomes" id="UP000031516">
    <property type="component" value="Unassembled WGS sequence"/>
</dbReference>